<evidence type="ECO:0000256" key="3">
    <source>
        <dbReference type="ARBA" id="ARBA00022692"/>
    </source>
</evidence>
<name>K7FRT3_PELSI</name>
<feature type="domain" description="Transmembrane protein TMEM132 sixth" evidence="11">
    <location>
        <begin position="232"/>
        <end position="341"/>
    </location>
</feature>
<dbReference type="AlphaFoldDB" id="K7FRT3"/>
<protein>
    <submittedName>
        <fullName evidence="12">Transmembrane protein 132D</fullName>
    </submittedName>
</protein>
<dbReference type="HOGENOM" id="CLU_009871_2_0_1"/>
<dbReference type="EMBL" id="AGCU01068003">
    <property type="status" value="NOT_ANNOTATED_CDS"/>
    <property type="molecule type" value="Genomic_DNA"/>
</dbReference>
<evidence type="ECO:0000256" key="6">
    <source>
        <dbReference type="SAM" id="MobiDB-lite"/>
    </source>
</evidence>
<evidence type="ECO:0000313" key="12">
    <source>
        <dbReference type="Ensembl" id="ENSPSIP00000010743.1"/>
    </source>
</evidence>
<evidence type="ECO:0000313" key="13">
    <source>
        <dbReference type="Proteomes" id="UP000007267"/>
    </source>
</evidence>
<feature type="transmembrane region" description="Helical" evidence="7">
    <location>
        <begin position="480"/>
        <end position="505"/>
    </location>
</feature>
<dbReference type="InterPro" id="IPR026307">
    <property type="entry name" value="TMEM132"/>
</dbReference>
<evidence type="ECO:0000259" key="11">
    <source>
        <dbReference type="Pfam" id="PF23487"/>
    </source>
</evidence>
<dbReference type="EMBL" id="AGCU01068004">
    <property type="status" value="NOT_ANNOTATED_CDS"/>
    <property type="molecule type" value="Genomic_DNA"/>
</dbReference>
<keyword evidence="4 7" id="KW-1133">Transmembrane helix</keyword>
<feature type="region of interest" description="Disordered" evidence="6">
    <location>
        <begin position="584"/>
        <end position="605"/>
    </location>
</feature>
<dbReference type="Pfam" id="PF23487">
    <property type="entry name" value="Ig_TMEM132_6th"/>
    <property type="match status" value="1"/>
</dbReference>
<keyword evidence="13" id="KW-1185">Reference proteome</keyword>
<dbReference type="InterPro" id="IPR055423">
    <property type="entry name" value="Ig_TMEM132_5th"/>
</dbReference>
<evidence type="ECO:0000256" key="7">
    <source>
        <dbReference type="SAM" id="Phobius"/>
    </source>
</evidence>
<keyword evidence="3 7" id="KW-0812">Transmembrane</keyword>
<evidence type="ECO:0000259" key="9">
    <source>
        <dbReference type="Pfam" id="PF16070"/>
    </source>
</evidence>
<dbReference type="PANTHER" id="PTHR13388:SF2">
    <property type="entry name" value="TRANSMEMBRANE PROTEIN 132D"/>
    <property type="match status" value="1"/>
</dbReference>
<dbReference type="EMBL" id="AGCU01067999">
    <property type="status" value="NOT_ANNOTATED_CDS"/>
    <property type="molecule type" value="Genomic_DNA"/>
</dbReference>
<dbReference type="GO" id="GO:0016020">
    <property type="term" value="C:membrane"/>
    <property type="evidence" value="ECO:0007669"/>
    <property type="project" value="UniProtKB-SubCell"/>
</dbReference>
<feature type="domain" description="Transmembrane protein family 132 fourth" evidence="9">
    <location>
        <begin position="1"/>
        <end position="92"/>
    </location>
</feature>
<dbReference type="GeneTree" id="ENSGT00940000154702"/>
<feature type="domain" description="Transmembrane protein TMEM132 C-terminal" evidence="8">
    <location>
        <begin position="449"/>
        <end position="533"/>
    </location>
</feature>
<dbReference type="OMA" id="FSMDRME"/>
<dbReference type="EMBL" id="AGCU01068002">
    <property type="status" value="NOT_ANNOTATED_CDS"/>
    <property type="molecule type" value="Genomic_DNA"/>
</dbReference>
<feature type="compositionally biased region" description="Basic and acidic residues" evidence="6">
    <location>
        <begin position="380"/>
        <end position="399"/>
    </location>
</feature>
<feature type="compositionally biased region" description="Polar residues" evidence="6">
    <location>
        <begin position="364"/>
        <end position="376"/>
    </location>
</feature>
<evidence type="ECO:0000259" key="8">
    <source>
        <dbReference type="Pfam" id="PF15706"/>
    </source>
</evidence>
<dbReference type="Pfam" id="PF16070">
    <property type="entry name" value="Ig_TMEM132_4th"/>
    <property type="match status" value="1"/>
</dbReference>
<evidence type="ECO:0000256" key="5">
    <source>
        <dbReference type="ARBA" id="ARBA00023136"/>
    </source>
</evidence>
<dbReference type="eggNOG" id="KOG4789">
    <property type="taxonomic scope" value="Eukaryota"/>
</dbReference>
<feature type="domain" description="Transmembrane protein TMEM132 fifth" evidence="10">
    <location>
        <begin position="95"/>
        <end position="231"/>
    </location>
</feature>
<reference evidence="12" key="3">
    <citation type="submission" date="2025-08" db="UniProtKB">
        <authorList>
            <consortium name="Ensembl"/>
        </authorList>
    </citation>
    <scope>IDENTIFICATION</scope>
</reference>
<feature type="region of interest" description="Disordered" evidence="6">
    <location>
        <begin position="364"/>
        <end position="428"/>
    </location>
</feature>
<keyword evidence="5 7" id="KW-0472">Membrane</keyword>
<dbReference type="STRING" id="13735.ENSPSIP00000010743"/>
<evidence type="ECO:0000256" key="1">
    <source>
        <dbReference type="ARBA" id="ARBA00004479"/>
    </source>
</evidence>
<dbReference type="InterPro" id="IPR031436">
    <property type="entry name" value="TMEM132_C"/>
</dbReference>
<dbReference type="EMBL" id="AGCU01068000">
    <property type="status" value="NOT_ANNOTATED_CDS"/>
    <property type="molecule type" value="Genomic_DNA"/>
</dbReference>
<reference evidence="13" key="1">
    <citation type="submission" date="2011-10" db="EMBL/GenBank/DDBJ databases">
        <authorList>
            <consortium name="Soft-shell Turtle Genome Consortium"/>
        </authorList>
    </citation>
    <scope>NUCLEOTIDE SEQUENCE [LARGE SCALE GENOMIC DNA]</scope>
    <source>
        <strain evidence="13">Daiwa-1</strain>
    </source>
</reference>
<dbReference type="EMBL" id="AGCU01068001">
    <property type="status" value="NOT_ANNOTATED_CDS"/>
    <property type="molecule type" value="Genomic_DNA"/>
</dbReference>
<evidence type="ECO:0000256" key="2">
    <source>
        <dbReference type="ARBA" id="ARBA00006166"/>
    </source>
</evidence>
<accession>K7FRT3</accession>
<sequence>MEAEILNTAILTGKTVAVPVKVVSVEVDGTVTDLLESVECRSSDEDVIKVSDRCDYVFVNGKEMKGKVNVIVNFTYQHLTASLELTVWVPRLPLQIEISDTELNQIKGWRVPILSNKRPARDSDDEEEDERKGRGCTLQYQHAMVRVLTQFVAEPSDSGGQLSYLLGSDWQVDITELVSDFMQVEEPRIAKLQGGQVLIGQELGMTTIQILSPLSDAILAEKTVTVMDEKVTITDLGVQLVTGLSLSLQLSPGSNKAIFATAQSPKQEATISCWVQFSDGSVMPLDIYDVKDFSLMATSLDEKVISVHHDPKFKWPMLTAETEGQGPLVKVEMVISEPCQKSKRKSVLAVGSGNIKVKFGQSDTNLNVSDSKQSGTGVHLENHASDRRQKTTFQDRVRPDGQYYSSSSVGRMEGRGTTTDRSILSKKEDRESLLDDDSYMQNIPIDFTSFPAQVDLPRSNGDLEENDLVQTPRGLSDLEIGMYALLGVFCLAILVFLINCVTFALKYRHKQVPFEEQEGMNHSHDWVGLSNRAELLENHINFSSPQDECITAIDRGVDFEESKYLLNTNAQKNINDQVLRSQESTFTEGKEQKSEPTASPTSKRKRVKFTTFTTISSDDGCPTVNSILMSSEDDIKWVCQDMDLGECKELKNYMERLHENV</sequence>
<dbReference type="Ensembl" id="ENSPSIT00000010797.1">
    <property type="protein sequence ID" value="ENSPSIP00000010743.1"/>
    <property type="gene ID" value="ENSPSIG00000009699.1"/>
</dbReference>
<dbReference type="EMBL" id="AGCU01068006">
    <property type="status" value="NOT_ANNOTATED_CDS"/>
    <property type="molecule type" value="Genomic_DNA"/>
</dbReference>
<dbReference type="EMBL" id="AGCU01067997">
    <property type="status" value="NOT_ANNOTATED_CDS"/>
    <property type="molecule type" value="Genomic_DNA"/>
</dbReference>
<dbReference type="EMBL" id="AGCU01068005">
    <property type="status" value="NOT_ANNOTATED_CDS"/>
    <property type="molecule type" value="Genomic_DNA"/>
</dbReference>
<comment type="subcellular location">
    <subcellularLocation>
        <location evidence="1">Membrane</location>
        <topology evidence="1">Single-pass type I membrane protein</topology>
    </subcellularLocation>
</comment>
<comment type="similarity">
    <text evidence="2">Belongs to the TMEM132 family.</text>
</comment>
<reference evidence="12" key="4">
    <citation type="submission" date="2025-09" db="UniProtKB">
        <authorList>
            <consortium name="Ensembl"/>
        </authorList>
    </citation>
    <scope>IDENTIFICATION</scope>
</reference>
<organism evidence="12 13">
    <name type="scientific">Pelodiscus sinensis</name>
    <name type="common">Chinese softshell turtle</name>
    <name type="synonym">Trionyx sinensis</name>
    <dbReference type="NCBI Taxonomy" id="13735"/>
    <lineage>
        <taxon>Eukaryota</taxon>
        <taxon>Metazoa</taxon>
        <taxon>Chordata</taxon>
        <taxon>Craniata</taxon>
        <taxon>Vertebrata</taxon>
        <taxon>Euteleostomi</taxon>
        <taxon>Archelosauria</taxon>
        <taxon>Testudinata</taxon>
        <taxon>Testudines</taxon>
        <taxon>Cryptodira</taxon>
        <taxon>Trionychia</taxon>
        <taxon>Trionychidae</taxon>
        <taxon>Pelodiscus</taxon>
    </lineage>
</organism>
<evidence type="ECO:0000259" key="10">
    <source>
        <dbReference type="Pfam" id="PF23486"/>
    </source>
</evidence>
<dbReference type="PANTHER" id="PTHR13388">
    <property type="entry name" value="DETONATOR, ISOFORM E"/>
    <property type="match status" value="1"/>
</dbReference>
<evidence type="ECO:0000256" key="4">
    <source>
        <dbReference type="ARBA" id="ARBA00022989"/>
    </source>
</evidence>
<dbReference type="Pfam" id="PF15706">
    <property type="entry name" value="TMEM132_C"/>
    <property type="match status" value="1"/>
</dbReference>
<dbReference type="Proteomes" id="UP000007267">
    <property type="component" value="Unassembled WGS sequence"/>
</dbReference>
<proteinExistence type="inferred from homology"/>
<dbReference type="EMBL" id="AGCU01067998">
    <property type="status" value="NOT_ANNOTATED_CDS"/>
    <property type="molecule type" value="Genomic_DNA"/>
</dbReference>
<dbReference type="Pfam" id="PF23486">
    <property type="entry name" value="Ig_TMEM132_5th"/>
    <property type="match status" value="1"/>
</dbReference>
<dbReference type="InterPro" id="IPR031437">
    <property type="entry name" value="Ig_TMEM132_4th"/>
</dbReference>
<dbReference type="InterPro" id="IPR055424">
    <property type="entry name" value="Ig_TMEM132_6th"/>
</dbReference>
<reference evidence="13" key="2">
    <citation type="journal article" date="2013" name="Nat. Genet.">
        <title>The draft genomes of soft-shell turtle and green sea turtle yield insights into the development and evolution of the turtle-specific body plan.</title>
        <authorList>
            <person name="Wang Z."/>
            <person name="Pascual-Anaya J."/>
            <person name="Zadissa A."/>
            <person name="Li W."/>
            <person name="Niimura Y."/>
            <person name="Huang Z."/>
            <person name="Li C."/>
            <person name="White S."/>
            <person name="Xiong Z."/>
            <person name="Fang D."/>
            <person name="Wang B."/>
            <person name="Ming Y."/>
            <person name="Chen Y."/>
            <person name="Zheng Y."/>
            <person name="Kuraku S."/>
            <person name="Pignatelli M."/>
            <person name="Herrero J."/>
            <person name="Beal K."/>
            <person name="Nozawa M."/>
            <person name="Li Q."/>
            <person name="Wang J."/>
            <person name="Zhang H."/>
            <person name="Yu L."/>
            <person name="Shigenobu S."/>
            <person name="Wang J."/>
            <person name="Liu J."/>
            <person name="Flicek P."/>
            <person name="Searle S."/>
            <person name="Wang J."/>
            <person name="Kuratani S."/>
            <person name="Yin Y."/>
            <person name="Aken B."/>
            <person name="Zhang G."/>
            <person name="Irie N."/>
        </authorList>
    </citation>
    <scope>NUCLEOTIDE SEQUENCE [LARGE SCALE GENOMIC DNA]</scope>
    <source>
        <strain evidence="13">Daiwa-1</strain>
    </source>
</reference>